<feature type="compositionally biased region" description="Polar residues" evidence="1">
    <location>
        <begin position="199"/>
        <end position="209"/>
    </location>
</feature>
<evidence type="ECO:0000256" key="1">
    <source>
        <dbReference type="SAM" id="MobiDB-lite"/>
    </source>
</evidence>
<reference evidence="2 3" key="1">
    <citation type="journal article" date="2014" name="Agronomy (Basel)">
        <title>A Draft Genome Sequence for Ensete ventricosum, the Drought-Tolerant Tree Against Hunger.</title>
        <authorList>
            <person name="Harrison J."/>
            <person name="Moore K.A."/>
            <person name="Paszkiewicz K."/>
            <person name="Jones T."/>
            <person name="Grant M."/>
            <person name="Ambacheew D."/>
            <person name="Muzemil S."/>
            <person name="Studholme D.J."/>
        </authorList>
    </citation>
    <scope>NUCLEOTIDE SEQUENCE [LARGE SCALE GENOMIC DNA]</scope>
</reference>
<proteinExistence type="predicted"/>
<protein>
    <submittedName>
        <fullName evidence="2">Uncharacterized protein</fullName>
    </submittedName>
</protein>
<evidence type="ECO:0000313" key="3">
    <source>
        <dbReference type="Proteomes" id="UP000287651"/>
    </source>
</evidence>
<feature type="region of interest" description="Disordered" evidence="1">
    <location>
        <begin position="173"/>
        <end position="209"/>
    </location>
</feature>
<sequence length="217" mass="24352">MVSSAGMPSVSVGGWWVVGGRVMDKSADGNHARYPTALKGRQSFLISIALFTGNRGYHRKDNGRRHSCRRSVCVTWRRRIGPRPILHRPEGDQKRLLRFRRHVRTFRRCVRRPAAASPAEAPLLRLQRRMRSRVRRVPGELGGGRCLQVAAGMHAYFPCPMRGLLAAAEAHLPDLPNVGGPRRGSGRGRGRRHEEFESQVRSPRSVTSDSKFMFGAL</sequence>
<dbReference type="EMBL" id="AMZH03010856">
    <property type="protein sequence ID" value="RRT53950.1"/>
    <property type="molecule type" value="Genomic_DNA"/>
</dbReference>
<name>A0A426YQE9_ENSVE</name>
<dbReference type="Proteomes" id="UP000287651">
    <property type="component" value="Unassembled WGS sequence"/>
</dbReference>
<evidence type="ECO:0000313" key="2">
    <source>
        <dbReference type="EMBL" id="RRT53950.1"/>
    </source>
</evidence>
<gene>
    <name evidence="2" type="ORF">B296_00049490</name>
</gene>
<dbReference type="AlphaFoldDB" id="A0A426YQE9"/>
<organism evidence="2 3">
    <name type="scientific">Ensete ventricosum</name>
    <name type="common">Abyssinian banana</name>
    <name type="synonym">Musa ensete</name>
    <dbReference type="NCBI Taxonomy" id="4639"/>
    <lineage>
        <taxon>Eukaryota</taxon>
        <taxon>Viridiplantae</taxon>
        <taxon>Streptophyta</taxon>
        <taxon>Embryophyta</taxon>
        <taxon>Tracheophyta</taxon>
        <taxon>Spermatophyta</taxon>
        <taxon>Magnoliopsida</taxon>
        <taxon>Liliopsida</taxon>
        <taxon>Zingiberales</taxon>
        <taxon>Musaceae</taxon>
        <taxon>Ensete</taxon>
    </lineage>
</organism>
<accession>A0A426YQE9</accession>
<comment type="caution">
    <text evidence="2">The sequence shown here is derived from an EMBL/GenBank/DDBJ whole genome shotgun (WGS) entry which is preliminary data.</text>
</comment>